<feature type="transmembrane region" description="Helical" evidence="9">
    <location>
        <begin position="45"/>
        <end position="63"/>
    </location>
</feature>
<evidence type="ECO:0000256" key="7">
    <source>
        <dbReference type="ARBA" id="ARBA00023136"/>
    </source>
</evidence>
<dbReference type="InterPro" id="IPR025720">
    <property type="entry name" value="RibU"/>
</dbReference>
<dbReference type="GO" id="GO:0005886">
    <property type="term" value="C:plasma membrane"/>
    <property type="evidence" value="ECO:0007669"/>
    <property type="project" value="UniProtKB-SubCell"/>
</dbReference>
<gene>
    <name evidence="10" type="ORF">C1I91_07305</name>
</gene>
<dbReference type="PANTHER" id="PTHR38438:SF1">
    <property type="entry name" value="RIBOFLAVIN TRANSPORTER RIBU"/>
    <property type="match status" value="1"/>
</dbReference>
<evidence type="ECO:0000256" key="1">
    <source>
        <dbReference type="ARBA" id="ARBA00004651"/>
    </source>
</evidence>
<comment type="subcellular location">
    <subcellularLocation>
        <location evidence="1">Cell membrane</location>
        <topology evidence="1">Multi-pass membrane protein</topology>
    </subcellularLocation>
</comment>
<dbReference type="Gene3D" id="1.10.1760.20">
    <property type="match status" value="1"/>
</dbReference>
<evidence type="ECO:0000256" key="8">
    <source>
        <dbReference type="PIRNR" id="PIRNR037778"/>
    </source>
</evidence>
<evidence type="ECO:0000313" key="10">
    <source>
        <dbReference type="EMBL" id="QAA31457.1"/>
    </source>
</evidence>
<keyword evidence="5 9" id="KW-0812">Transmembrane</keyword>
<evidence type="ECO:0000256" key="2">
    <source>
        <dbReference type="ARBA" id="ARBA00005540"/>
    </source>
</evidence>
<dbReference type="EMBL" id="CP025746">
    <property type="protein sequence ID" value="QAA31457.1"/>
    <property type="molecule type" value="Genomic_DNA"/>
</dbReference>
<organism evidence="10 11">
    <name type="scientific">Clostridium manihotivorum</name>
    <dbReference type="NCBI Taxonomy" id="2320868"/>
    <lineage>
        <taxon>Bacteria</taxon>
        <taxon>Bacillati</taxon>
        <taxon>Bacillota</taxon>
        <taxon>Clostridia</taxon>
        <taxon>Eubacteriales</taxon>
        <taxon>Clostridiaceae</taxon>
        <taxon>Clostridium</taxon>
    </lineage>
</organism>
<dbReference type="Proteomes" id="UP000286268">
    <property type="component" value="Chromosome"/>
</dbReference>
<evidence type="ECO:0000256" key="9">
    <source>
        <dbReference type="SAM" id="Phobius"/>
    </source>
</evidence>
<dbReference type="RefSeq" id="WP_128212270.1">
    <property type="nucleotide sequence ID" value="NZ_CP025746.1"/>
</dbReference>
<keyword evidence="4 8" id="KW-1003">Cell membrane</keyword>
<evidence type="ECO:0000313" key="11">
    <source>
        <dbReference type="Proteomes" id="UP000286268"/>
    </source>
</evidence>
<feature type="transmembrane region" description="Helical" evidence="9">
    <location>
        <begin position="108"/>
        <end position="129"/>
    </location>
</feature>
<comment type="function">
    <text evidence="8">Probably a riboflavin-binding protein that interacts with the energy-coupling factor (ECF) ABC-transporter complex.</text>
</comment>
<evidence type="ECO:0000256" key="5">
    <source>
        <dbReference type="ARBA" id="ARBA00022692"/>
    </source>
</evidence>
<keyword evidence="7 8" id="KW-0472">Membrane</keyword>
<sequence length="192" mass="20602">MQQLKLNSQIKIALLGAIAFLLMFLEFPILPAAPFLKMDLSDLPALMGTFALGPVAGVAIELIKNILHVLIKGSGTALAGELANFTIGTVWVVVTGLIYKVNKTTKGAIIGLVLGTLALTVAGILGNYYVFMPLYNHVAPILDKANMKYLLTIITPFNLIKGCGVSIVTLVLYKRLSPILNKEVVVKNKKVA</sequence>
<dbReference type="GO" id="GO:0032217">
    <property type="term" value="F:riboflavin transmembrane transporter activity"/>
    <property type="evidence" value="ECO:0007669"/>
    <property type="project" value="UniProtKB-UniRule"/>
</dbReference>
<evidence type="ECO:0000256" key="6">
    <source>
        <dbReference type="ARBA" id="ARBA00022989"/>
    </source>
</evidence>
<dbReference type="Pfam" id="PF12822">
    <property type="entry name" value="ECF_trnsprt"/>
    <property type="match status" value="1"/>
</dbReference>
<name>A0A3R5V6R2_9CLOT</name>
<dbReference type="AlphaFoldDB" id="A0A3R5V6R2"/>
<keyword evidence="11" id="KW-1185">Reference proteome</keyword>
<dbReference type="PANTHER" id="PTHR38438">
    <property type="entry name" value="RIBOFLAVIN TRANSPORTER RIBU"/>
    <property type="match status" value="1"/>
</dbReference>
<protein>
    <recommendedName>
        <fullName evidence="8">Riboflavin transporter</fullName>
    </recommendedName>
</protein>
<evidence type="ECO:0000256" key="3">
    <source>
        <dbReference type="ARBA" id="ARBA00022448"/>
    </source>
</evidence>
<reference evidence="10 11" key="1">
    <citation type="submission" date="2018-01" db="EMBL/GenBank/DDBJ databases">
        <title>Genome Sequencing and Assembly of Anaerobacter polyendosporus strain CT4.</title>
        <authorList>
            <person name="Tachaapaikoon C."/>
            <person name="Sutheeworapong S."/>
            <person name="Jenjaroenpun P."/>
            <person name="Wongsurawat T."/>
            <person name="Nookeaw I."/>
            <person name="Cheawchanlertfa P."/>
            <person name="Kosugi A."/>
            <person name="Cheevadhanarak S."/>
            <person name="Ratanakhanokchai K."/>
        </authorList>
    </citation>
    <scope>NUCLEOTIDE SEQUENCE [LARGE SCALE GENOMIC DNA]</scope>
    <source>
        <strain evidence="10 11">CT4</strain>
    </source>
</reference>
<comment type="similarity">
    <text evidence="2 8">Belongs to the prokaryotic riboflavin transporter (P-RFT) (TC 2.A.87) family.</text>
</comment>
<dbReference type="InterPro" id="IPR024529">
    <property type="entry name" value="ECF_trnsprt_substrate-spec"/>
</dbReference>
<dbReference type="KEGG" id="cmah:C1I91_07305"/>
<accession>A0A3R5V6R2</accession>
<feature type="transmembrane region" description="Helical" evidence="9">
    <location>
        <begin position="149"/>
        <end position="173"/>
    </location>
</feature>
<proteinExistence type="inferred from homology"/>
<dbReference type="PIRSF" id="PIRSF037778">
    <property type="entry name" value="UCP037778_transp_RibU"/>
    <property type="match status" value="1"/>
</dbReference>
<feature type="transmembrane region" description="Helical" evidence="9">
    <location>
        <begin position="12"/>
        <end position="33"/>
    </location>
</feature>
<keyword evidence="3 8" id="KW-0813">Transport</keyword>
<evidence type="ECO:0000256" key="4">
    <source>
        <dbReference type="ARBA" id="ARBA00022475"/>
    </source>
</evidence>
<dbReference type="OrthoDB" id="9809216at2"/>
<keyword evidence="6 9" id="KW-1133">Transmembrane helix</keyword>